<accession>A0A9P6KLN4</accession>
<name>A0A9P6KLN4_9PLEO</name>
<gene>
    <name evidence="2" type="ORF">PMIN01_11021</name>
</gene>
<dbReference type="EMBL" id="WJXW01000013">
    <property type="protein sequence ID" value="KAF9731062.1"/>
    <property type="molecule type" value="Genomic_DNA"/>
</dbReference>
<feature type="region of interest" description="Disordered" evidence="1">
    <location>
        <begin position="342"/>
        <end position="367"/>
    </location>
</feature>
<evidence type="ECO:0000313" key="3">
    <source>
        <dbReference type="Proteomes" id="UP000756921"/>
    </source>
</evidence>
<reference evidence="2" key="1">
    <citation type="journal article" date="2020" name="Mol. Plant Microbe Interact.">
        <title>Genome Sequence of the Biocontrol Agent Coniothyrium minitans strain Conio (IMI 134523).</title>
        <authorList>
            <person name="Patel D."/>
            <person name="Shittu T.A."/>
            <person name="Baroncelli R."/>
            <person name="Muthumeenakshi S."/>
            <person name="Osborne T.H."/>
            <person name="Janganan T.K."/>
            <person name="Sreenivasaprasad S."/>
        </authorList>
    </citation>
    <scope>NUCLEOTIDE SEQUENCE</scope>
    <source>
        <strain evidence="2">Conio</strain>
    </source>
</reference>
<keyword evidence="3" id="KW-1185">Reference proteome</keyword>
<organism evidence="2 3">
    <name type="scientific">Paraphaeosphaeria minitans</name>
    <dbReference type="NCBI Taxonomy" id="565426"/>
    <lineage>
        <taxon>Eukaryota</taxon>
        <taxon>Fungi</taxon>
        <taxon>Dikarya</taxon>
        <taxon>Ascomycota</taxon>
        <taxon>Pezizomycotina</taxon>
        <taxon>Dothideomycetes</taxon>
        <taxon>Pleosporomycetidae</taxon>
        <taxon>Pleosporales</taxon>
        <taxon>Massarineae</taxon>
        <taxon>Didymosphaeriaceae</taxon>
        <taxon>Paraphaeosphaeria</taxon>
    </lineage>
</organism>
<feature type="compositionally biased region" description="Low complexity" evidence="1">
    <location>
        <begin position="343"/>
        <end position="357"/>
    </location>
</feature>
<comment type="caution">
    <text evidence="2">The sequence shown here is derived from an EMBL/GenBank/DDBJ whole genome shotgun (WGS) entry which is preliminary data.</text>
</comment>
<dbReference type="AlphaFoldDB" id="A0A9P6KLN4"/>
<evidence type="ECO:0000256" key="1">
    <source>
        <dbReference type="SAM" id="MobiDB-lite"/>
    </source>
</evidence>
<evidence type="ECO:0000313" key="2">
    <source>
        <dbReference type="EMBL" id="KAF9731062.1"/>
    </source>
</evidence>
<sequence length="378" mass="40932">MDIASEIPDGWFTLHKASKGLGVSNSQAAFFNENLTTSNATNYLCPTNGTCRGLVKTAGLNLWNSTRSTTLNLLDPAKLNETLFSSDLSINSDIVVPILFLETRFVSAVNDNCIATVTVETYSMIPATMQYPATIQGNMIISDILSIIELPVVISNNSNANGTSSALRGLLDAFQPIFLTKGILDLPNEGKPARCAPAIRKDLNGFYADMFANTEVIPGSKYPENVVKYCPLLWKSPTNYVMGHILGYTFRAAQAVAGQRKVRKNRQNLIAKYTGEELWQLSRCVTLSPIETVKALGAPVLAQAGAEQDTKPILRVAGHELVAYDDNELIWSGSIYTSGVGGSLRTSPRPSRSSNEPGHVDVAPAEPFENNFPLNATV</sequence>
<dbReference type="OrthoDB" id="5357734at2759"/>
<protein>
    <submittedName>
        <fullName evidence="2">Uncharacterized protein</fullName>
    </submittedName>
</protein>
<dbReference type="Proteomes" id="UP000756921">
    <property type="component" value="Unassembled WGS sequence"/>
</dbReference>
<proteinExistence type="predicted"/>